<reference evidence="1 2" key="1">
    <citation type="submission" date="2024-09" db="EMBL/GenBank/DDBJ databases">
        <authorList>
            <person name="Sun Q."/>
            <person name="Mori K."/>
        </authorList>
    </citation>
    <scope>NUCLEOTIDE SEQUENCE [LARGE SCALE GENOMIC DNA]</scope>
    <source>
        <strain evidence="1 2">CGMCC 1.12926</strain>
    </source>
</reference>
<comment type="caution">
    <text evidence="1">The sequence shown here is derived from an EMBL/GenBank/DDBJ whole genome shotgun (WGS) entry which is preliminary data.</text>
</comment>
<dbReference type="RefSeq" id="WP_379685609.1">
    <property type="nucleotide sequence ID" value="NZ_JBHLYW010000007.1"/>
</dbReference>
<proteinExistence type="predicted"/>
<name>A0ABV6BM87_9FLAO</name>
<keyword evidence="2" id="KW-1185">Reference proteome</keyword>
<accession>A0ABV6BM87</accession>
<evidence type="ECO:0000313" key="1">
    <source>
        <dbReference type="EMBL" id="MFC0076555.1"/>
    </source>
</evidence>
<organism evidence="1 2">
    <name type="scientific">Flavobacterium procerum</name>
    <dbReference type="NCBI Taxonomy" id="1455569"/>
    <lineage>
        <taxon>Bacteria</taxon>
        <taxon>Pseudomonadati</taxon>
        <taxon>Bacteroidota</taxon>
        <taxon>Flavobacteriia</taxon>
        <taxon>Flavobacteriales</taxon>
        <taxon>Flavobacteriaceae</taxon>
        <taxon>Flavobacterium</taxon>
    </lineage>
</organism>
<evidence type="ECO:0008006" key="3">
    <source>
        <dbReference type="Google" id="ProtNLM"/>
    </source>
</evidence>
<dbReference type="EMBL" id="JBHLYW010000007">
    <property type="protein sequence ID" value="MFC0076555.1"/>
    <property type="molecule type" value="Genomic_DNA"/>
</dbReference>
<evidence type="ECO:0000313" key="2">
    <source>
        <dbReference type="Proteomes" id="UP001589734"/>
    </source>
</evidence>
<gene>
    <name evidence="1" type="ORF">ACFFLS_05865</name>
</gene>
<dbReference type="Proteomes" id="UP001589734">
    <property type="component" value="Unassembled WGS sequence"/>
</dbReference>
<protein>
    <recommendedName>
        <fullName evidence="3">TIGR04255 family protein</fullName>
    </recommendedName>
</protein>
<sequence length="251" mass="29467">MDLRNIWIVKSLHKLIYPRQILPKKCYKLSLDFDLLKSQQQLYLIRRSNLPYEDTFEKLGDKYEINEDALINHPKDILGLSTNIAGGLFKRRHLKFRLIMNSSGNAKWTKKKRVFLYTHLKSISIKDGCPIYMNVNKIHKFPHDYKKPHTNELINFLKSIDTNPIIEKNEGGAKILTMPGTCIVKHDPLILNYWHAEFQLIDVTNEKEITKYGSKWLETYCNDIINNAISRNCMPYPANLDYKLDKSCYTD</sequence>